<reference evidence="2" key="1">
    <citation type="submission" date="2017-05" db="UniProtKB">
        <authorList>
            <consortium name="EnsemblMetazoa"/>
        </authorList>
    </citation>
    <scope>IDENTIFICATION</scope>
</reference>
<sequence length="105" mass="11556">MPLALKGDAATIQQLMDSVTCCLDNIVLAILDNLIIFKTTFEEHLDQLLCRTLVLNSPDFNGPFILQTDASHRGVGAVLSQLDDSGQEHSVAYFSKNSFLENRST</sequence>
<dbReference type="AlphaFoldDB" id="A0A1X7VIT4"/>
<dbReference type="Gene3D" id="3.10.20.370">
    <property type="match status" value="1"/>
</dbReference>
<dbReference type="Pfam" id="PF17919">
    <property type="entry name" value="RT_RNaseH_2"/>
    <property type="match status" value="1"/>
</dbReference>
<accession>A0A1X7VIT4</accession>
<dbReference type="InterPro" id="IPR043502">
    <property type="entry name" value="DNA/RNA_pol_sf"/>
</dbReference>
<dbReference type="SUPFAM" id="SSF56672">
    <property type="entry name" value="DNA/RNA polymerases"/>
    <property type="match status" value="1"/>
</dbReference>
<dbReference type="InterPro" id="IPR041577">
    <property type="entry name" value="RT_RNaseH_2"/>
</dbReference>
<proteinExistence type="predicted"/>
<organism evidence="2">
    <name type="scientific">Amphimedon queenslandica</name>
    <name type="common">Sponge</name>
    <dbReference type="NCBI Taxonomy" id="400682"/>
    <lineage>
        <taxon>Eukaryota</taxon>
        <taxon>Metazoa</taxon>
        <taxon>Porifera</taxon>
        <taxon>Demospongiae</taxon>
        <taxon>Heteroscleromorpha</taxon>
        <taxon>Haplosclerida</taxon>
        <taxon>Niphatidae</taxon>
        <taxon>Amphimedon</taxon>
    </lineage>
</organism>
<name>A0A1X7VIT4_AMPQE</name>
<evidence type="ECO:0000313" key="2">
    <source>
        <dbReference type="EnsemblMetazoa" id="Aqu2.1.39392_001"/>
    </source>
</evidence>
<dbReference type="EnsemblMetazoa" id="Aqu2.1.39392_001">
    <property type="protein sequence ID" value="Aqu2.1.39392_001"/>
    <property type="gene ID" value="Aqu2.1.39392"/>
</dbReference>
<evidence type="ECO:0000259" key="1">
    <source>
        <dbReference type="Pfam" id="PF17919"/>
    </source>
</evidence>
<dbReference type="InParanoid" id="A0A1X7VIT4"/>
<protein>
    <recommendedName>
        <fullName evidence="1">Reverse transcriptase/retrotransposon-derived protein RNase H-like domain-containing protein</fullName>
    </recommendedName>
</protein>
<feature type="domain" description="Reverse transcriptase/retrotransposon-derived protein RNase H-like" evidence="1">
    <location>
        <begin position="43"/>
        <end position="97"/>
    </location>
</feature>
<dbReference type="PANTHER" id="PTHR34072">
    <property type="entry name" value="ENZYMATIC POLYPROTEIN-RELATED"/>
    <property type="match status" value="1"/>
</dbReference>
<dbReference type="PANTHER" id="PTHR34072:SF52">
    <property type="entry name" value="RIBONUCLEASE H"/>
    <property type="match status" value="1"/>
</dbReference>